<dbReference type="GeneID" id="119737054"/>
<evidence type="ECO:0000313" key="14">
    <source>
        <dbReference type="EnsemblMetazoa" id="XP_038067058.1"/>
    </source>
</evidence>
<accession>A0A914ATR1</accession>
<dbReference type="Pfam" id="PF09349">
    <property type="entry name" value="OHCU_decarbox"/>
    <property type="match status" value="1"/>
</dbReference>
<organism evidence="14 15">
    <name type="scientific">Patiria miniata</name>
    <name type="common">Bat star</name>
    <name type="synonym">Asterina miniata</name>
    <dbReference type="NCBI Taxonomy" id="46514"/>
    <lineage>
        <taxon>Eukaryota</taxon>
        <taxon>Metazoa</taxon>
        <taxon>Echinodermata</taxon>
        <taxon>Eleutherozoa</taxon>
        <taxon>Asterozoa</taxon>
        <taxon>Asteroidea</taxon>
        <taxon>Valvatacea</taxon>
        <taxon>Valvatida</taxon>
        <taxon>Asterinidae</taxon>
        <taxon>Patiria</taxon>
    </lineage>
</organism>
<feature type="domain" description="Oxo-4-hydroxy-4-carboxy-5-ureidoimidazoline decarboxylase" evidence="13">
    <location>
        <begin position="5"/>
        <end position="160"/>
    </location>
</feature>
<dbReference type="CTD" id="646625"/>
<dbReference type="EnsemblMetazoa" id="XM_038211130.1">
    <property type="protein sequence ID" value="XP_038067058.1"/>
    <property type="gene ID" value="LOC119737054"/>
</dbReference>
<dbReference type="AlphaFoldDB" id="A0A914ATR1"/>
<dbReference type="OMA" id="RCQNERA"/>
<dbReference type="RefSeq" id="XP_038067058.1">
    <property type="nucleotide sequence ID" value="XM_038211130.1"/>
</dbReference>
<dbReference type="Gene3D" id="1.10.3330.10">
    <property type="entry name" value="Oxo-4-hydroxy-4-carboxy-5-ureidoimidazoline decarboxylase"/>
    <property type="match status" value="1"/>
</dbReference>
<dbReference type="InterPro" id="IPR036778">
    <property type="entry name" value="OHCU_decarboxylase_sf"/>
</dbReference>
<evidence type="ECO:0000256" key="4">
    <source>
        <dbReference type="ARBA" id="ARBA00004754"/>
    </source>
</evidence>
<comment type="catalytic activity">
    <reaction evidence="1">
        <text>5-hydroxy-2-oxo-4-ureido-2,5-dihydro-1H-imidazole-5-carboxylate + H(+) = (S)-allantoin + CO2</text>
        <dbReference type="Rhea" id="RHEA:26301"/>
        <dbReference type="ChEBI" id="CHEBI:15378"/>
        <dbReference type="ChEBI" id="CHEBI:15678"/>
        <dbReference type="ChEBI" id="CHEBI:16526"/>
        <dbReference type="ChEBI" id="CHEBI:58639"/>
        <dbReference type="EC" id="4.1.1.97"/>
    </reaction>
</comment>
<dbReference type="PANTHER" id="PTHR43466:SF1">
    <property type="entry name" value="2-OXO-4-HYDROXY-4-CARBOXY-5-UREIDOIMIDAZOLINE DECARBOXYLASE-RELATED"/>
    <property type="match status" value="1"/>
</dbReference>
<dbReference type="FunFam" id="1.10.3330.10:FF:000001">
    <property type="entry name" value="2-oxo-4-hydroxy-4-carboxy-5-ureidoimidazoline decarboxylase"/>
    <property type="match status" value="1"/>
</dbReference>
<evidence type="ECO:0000256" key="10">
    <source>
        <dbReference type="ARBA" id="ARBA00023239"/>
    </source>
</evidence>
<evidence type="ECO:0000256" key="6">
    <source>
        <dbReference type="ARBA" id="ARBA00012257"/>
    </source>
</evidence>
<dbReference type="GO" id="GO:0006144">
    <property type="term" value="P:purine nucleobase metabolic process"/>
    <property type="evidence" value="ECO:0007669"/>
    <property type="project" value="UniProtKB-KW"/>
</dbReference>
<dbReference type="GO" id="GO:0000255">
    <property type="term" value="P:allantoin metabolic process"/>
    <property type="evidence" value="ECO:0007669"/>
    <property type="project" value="InterPro"/>
</dbReference>
<dbReference type="EC" id="4.1.1.97" evidence="6"/>
<evidence type="ECO:0000256" key="8">
    <source>
        <dbReference type="ARBA" id="ARBA00022793"/>
    </source>
</evidence>
<dbReference type="Proteomes" id="UP000887568">
    <property type="component" value="Unplaced"/>
</dbReference>
<evidence type="ECO:0000256" key="5">
    <source>
        <dbReference type="ARBA" id="ARBA00005793"/>
    </source>
</evidence>
<evidence type="ECO:0000256" key="3">
    <source>
        <dbReference type="ARBA" id="ARBA00004275"/>
    </source>
</evidence>
<keyword evidence="8" id="KW-0210">Decarboxylase</keyword>
<dbReference type="PANTHER" id="PTHR43466">
    <property type="entry name" value="2-OXO-4-HYDROXY-4-CARBOXY-5-UREIDOIMIDAZOLINE DECARBOXYLASE-RELATED"/>
    <property type="match status" value="1"/>
</dbReference>
<dbReference type="InterPro" id="IPR017580">
    <property type="entry name" value="OHCU_decarboxylase-1"/>
</dbReference>
<evidence type="ECO:0000256" key="2">
    <source>
        <dbReference type="ARBA" id="ARBA00002506"/>
    </source>
</evidence>
<dbReference type="GO" id="GO:0005777">
    <property type="term" value="C:peroxisome"/>
    <property type="evidence" value="ECO:0007669"/>
    <property type="project" value="UniProtKB-SubCell"/>
</dbReference>
<dbReference type="GO" id="GO:0019628">
    <property type="term" value="P:urate catabolic process"/>
    <property type="evidence" value="ECO:0007669"/>
    <property type="project" value="TreeGrafter"/>
</dbReference>
<evidence type="ECO:0000256" key="1">
    <source>
        <dbReference type="ARBA" id="ARBA00001163"/>
    </source>
</evidence>
<proteinExistence type="inferred from homology"/>
<sequence>MDEVNSLSWEAFIQRFGNVIEHGPIVAGAIWTQRPFSDARELHRAVCGFLDTLPSTGKESILRCHPDLAGALARADRLTTESKKEQRGAGLLNLTKEEAAIITELNISYKSKFQFPFVICARENKKEAIIAGLKARINNTVDVELQHGIGEVKKIAWYRILDLVPTASDQMIAKY</sequence>
<comment type="similarity">
    <text evidence="5">Belongs to the OHCU decarboxylase family.</text>
</comment>
<evidence type="ECO:0000256" key="7">
    <source>
        <dbReference type="ARBA" id="ARBA00022631"/>
    </source>
</evidence>
<keyword evidence="9" id="KW-0576">Peroxisome</keyword>
<keyword evidence="7" id="KW-0659">Purine metabolism</keyword>
<evidence type="ECO:0000313" key="15">
    <source>
        <dbReference type="Proteomes" id="UP000887568"/>
    </source>
</evidence>
<comment type="function">
    <text evidence="2">Catalyzes the stereoselective decarboxylation of 2-oxo-4-hydroxy-4-carboxy-5-ureidoimidazoline (OHCU) to (S)-allantoin.</text>
</comment>
<dbReference type="OrthoDB" id="9970124at2759"/>
<name>A0A914ATR1_PATMI</name>
<evidence type="ECO:0000256" key="12">
    <source>
        <dbReference type="ARBA" id="ARBA00032116"/>
    </source>
</evidence>
<reference evidence="14" key="1">
    <citation type="submission" date="2022-11" db="UniProtKB">
        <authorList>
            <consortium name="EnsemblMetazoa"/>
        </authorList>
    </citation>
    <scope>IDENTIFICATION</scope>
</reference>
<dbReference type="NCBIfam" id="TIGR03164">
    <property type="entry name" value="UHCUDC"/>
    <property type="match status" value="1"/>
</dbReference>
<evidence type="ECO:0000256" key="11">
    <source>
        <dbReference type="ARBA" id="ARBA00030624"/>
    </source>
</evidence>
<evidence type="ECO:0000259" key="13">
    <source>
        <dbReference type="Pfam" id="PF09349"/>
    </source>
</evidence>
<keyword evidence="10" id="KW-0456">Lyase</keyword>
<dbReference type="SUPFAM" id="SSF158694">
    <property type="entry name" value="UraD-Like"/>
    <property type="match status" value="1"/>
</dbReference>
<dbReference type="GO" id="GO:0051997">
    <property type="term" value="F:2-oxo-4-hydroxy-4-carboxy-5-ureidoimidazoline decarboxylase activity"/>
    <property type="evidence" value="ECO:0007669"/>
    <property type="project" value="UniProtKB-EC"/>
</dbReference>
<comment type="subcellular location">
    <subcellularLocation>
        <location evidence="3">Peroxisome</location>
    </subcellularLocation>
</comment>
<protein>
    <recommendedName>
        <fullName evidence="6">2-oxo-4-hydroxy-4-carboxy-5-ureidoimidazoline decarboxylase</fullName>
        <ecNumber evidence="6">4.1.1.97</ecNumber>
    </recommendedName>
    <alternativeName>
        <fullName evidence="12">Parahox neighbor</fullName>
    </alternativeName>
    <alternativeName>
        <fullName evidence="11">Ureidoimidazoline (2-oxo-4-hydroxy-4-carboxy-5-) decarboxylase</fullName>
    </alternativeName>
</protein>
<keyword evidence="15" id="KW-1185">Reference proteome</keyword>
<evidence type="ECO:0000256" key="9">
    <source>
        <dbReference type="ARBA" id="ARBA00023140"/>
    </source>
</evidence>
<dbReference type="InterPro" id="IPR018020">
    <property type="entry name" value="OHCU_decarboxylase"/>
</dbReference>
<comment type="pathway">
    <text evidence="4">Purine metabolism; urate degradation; (S)-allantoin from urate: step 3/3.</text>
</comment>